<dbReference type="RefSeq" id="WP_378135068.1">
    <property type="nucleotide sequence ID" value="NZ_JBHSMI010000028.1"/>
</dbReference>
<evidence type="ECO:0000259" key="2">
    <source>
        <dbReference type="Pfam" id="PF12010"/>
    </source>
</evidence>
<feature type="domain" description="DUF3502" evidence="2">
    <location>
        <begin position="459"/>
        <end position="527"/>
    </location>
</feature>
<comment type="caution">
    <text evidence="3">The sequence shown here is derived from an EMBL/GenBank/DDBJ whole genome shotgun (WGS) entry which is preliminary data.</text>
</comment>
<dbReference type="Gene3D" id="3.40.190.10">
    <property type="entry name" value="Periplasmic binding protein-like II"/>
    <property type="match status" value="2"/>
</dbReference>
<dbReference type="PANTHER" id="PTHR43649">
    <property type="entry name" value="ARABINOSE-BINDING PROTEIN-RELATED"/>
    <property type="match status" value="1"/>
</dbReference>
<dbReference type="Pfam" id="PF01547">
    <property type="entry name" value="SBP_bac_1"/>
    <property type="match status" value="1"/>
</dbReference>
<gene>
    <name evidence="3" type="ORF">ACFPOF_17925</name>
</gene>
<dbReference type="EMBL" id="JBHSMI010000028">
    <property type="protein sequence ID" value="MFC5404618.1"/>
    <property type="molecule type" value="Genomic_DNA"/>
</dbReference>
<name>A0ABW0HVT6_9BACL</name>
<dbReference type="InterPro" id="IPR050490">
    <property type="entry name" value="Bact_solute-bd_prot1"/>
</dbReference>
<feature type="region of interest" description="Disordered" evidence="1">
    <location>
        <begin position="34"/>
        <end position="63"/>
    </location>
</feature>
<feature type="compositionally biased region" description="Low complexity" evidence="1">
    <location>
        <begin position="43"/>
        <end position="63"/>
    </location>
</feature>
<keyword evidence="4" id="KW-1185">Reference proteome</keyword>
<accession>A0ABW0HVT6</accession>
<protein>
    <submittedName>
        <fullName evidence="3">ABC transporter substrate-binding protein</fullName>
    </submittedName>
</protein>
<dbReference type="InterPro" id="IPR022627">
    <property type="entry name" value="DUF3502"/>
</dbReference>
<dbReference type="PROSITE" id="PS51257">
    <property type="entry name" value="PROKAR_LIPOPROTEIN"/>
    <property type="match status" value="1"/>
</dbReference>
<proteinExistence type="predicted"/>
<dbReference type="PANTHER" id="PTHR43649:SF17">
    <property type="entry name" value="ABC TRANSPORTER SOLUTE BINDING PROTEIN-SUGAR TRANSPORT"/>
    <property type="match status" value="1"/>
</dbReference>
<evidence type="ECO:0000313" key="3">
    <source>
        <dbReference type="EMBL" id="MFC5404618.1"/>
    </source>
</evidence>
<dbReference type="Pfam" id="PF12010">
    <property type="entry name" value="DUF3502"/>
    <property type="match status" value="1"/>
</dbReference>
<organism evidence="3 4">
    <name type="scientific">Cohnella soli</name>
    <dbReference type="NCBI Taxonomy" id="425005"/>
    <lineage>
        <taxon>Bacteria</taxon>
        <taxon>Bacillati</taxon>
        <taxon>Bacillota</taxon>
        <taxon>Bacilli</taxon>
        <taxon>Bacillales</taxon>
        <taxon>Paenibacillaceae</taxon>
        <taxon>Cohnella</taxon>
    </lineage>
</organism>
<reference evidence="4" key="1">
    <citation type="journal article" date="2019" name="Int. J. Syst. Evol. Microbiol.">
        <title>The Global Catalogue of Microorganisms (GCM) 10K type strain sequencing project: providing services to taxonomists for standard genome sequencing and annotation.</title>
        <authorList>
            <consortium name="The Broad Institute Genomics Platform"/>
            <consortium name="The Broad Institute Genome Sequencing Center for Infectious Disease"/>
            <person name="Wu L."/>
            <person name="Ma J."/>
        </authorList>
    </citation>
    <scope>NUCLEOTIDE SEQUENCE [LARGE SCALE GENOMIC DNA]</scope>
    <source>
        <strain evidence="4">CGMCC 1.18575</strain>
    </source>
</reference>
<evidence type="ECO:0000313" key="4">
    <source>
        <dbReference type="Proteomes" id="UP001596113"/>
    </source>
</evidence>
<evidence type="ECO:0000256" key="1">
    <source>
        <dbReference type="SAM" id="MobiDB-lite"/>
    </source>
</evidence>
<dbReference type="InterPro" id="IPR006059">
    <property type="entry name" value="SBP"/>
</dbReference>
<sequence>MVTKSTRLRRRKILGLGVTATLVFSVMLAGCGDKKNTQGNENSSSQPSQPSQSTQPPQSASAADDLKPVELKYYVAVAPQKDWSEVNAKINEITKAKINATVKLINIPFGDWTQKMNVFMASGEAFDLAFTCPWLGPTYYDAVAKGAFLPLDDLLTQYAPKLKALVPDIAWDATRVNGKIYGAINYQIMAMPYGVLIDQSLMTKYNFDLAKVTKIADLEPLLEAAKNGGDIKQGISPEQPTSAPPVLGYDSIGTQMDPGWVKLTDPSLKVVNQYETQEFKDILTLYHNWFKKGYIRNDILTAAANFQNDFDNGKYIGKSVIPGGLNGDVTASAMSKVGQKFKMQPLITPLITTDRAIATMTAISRTSKNPERAMMFLELLNTDPELYNTLAFGIEGKHWVKTGDKQIDYGPGLDANTTGYAPNVSWEFGRQALAYYWPGETVGIWDQAEEMNATADHSPLLGFNFDPTPVKSEIAKISSVTTELLVPLMTGALDPEVYLPQFLDKLKNAGADHVIAEKQKQLDAWKASNKG</sequence>
<dbReference type="SUPFAM" id="SSF53850">
    <property type="entry name" value="Periplasmic binding protein-like II"/>
    <property type="match status" value="1"/>
</dbReference>
<dbReference type="Proteomes" id="UP001596113">
    <property type="component" value="Unassembled WGS sequence"/>
</dbReference>